<reference evidence="3" key="2">
    <citation type="submission" date="2015-01" db="EMBL/GenBank/DDBJ databases">
        <title>Evolutionary Origins and Diversification of the Mycorrhizal Mutualists.</title>
        <authorList>
            <consortium name="DOE Joint Genome Institute"/>
            <consortium name="Mycorrhizal Genomics Consortium"/>
            <person name="Kohler A."/>
            <person name="Kuo A."/>
            <person name="Nagy L.G."/>
            <person name="Floudas D."/>
            <person name="Copeland A."/>
            <person name="Barry K.W."/>
            <person name="Cichocki N."/>
            <person name="Veneault-Fourrey C."/>
            <person name="LaButti K."/>
            <person name="Lindquist E.A."/>
            <person name="Lipzen A."/>
            <person name="Lundell T."/>
            <person name="Morin E."/>
            <person name="Murat C."/>
            <person name="Riley R."/>
            <person name="Ohm R."/>
            <person name="Sun H."/>
            <person name="Tunlid A."/>
            <person name="Henrissat B."/>
            <person name="Grigoriev I.V."/>
            <person name="Hibbett D.S."/>
            <person name="Martin F."/>
        </authorList>
    </citation>
    <scope>NUCLEOTIDE SEQUENCE [LARGE SCALE GENOMIC DNA]</scope>
    <source>
        <strain evidence="3">Zn</strain>
    </source>
</reference>
<accession>A0A0C3D5Z0</accession>
<evidence type="ECO:0000313" key="3">
    <source>
        <dbReference type="Proteomes" id="UP000054321"/>
    </source>
</evidence>
<proteinExistence type="predicted"/>
<dbReference type="InParanoid" id="A0A0C3D5Z0"/>
<dbReference type="EMBL" id="KN832882">
    <property type="protein sequence ID" value="KIM97322.1"/>
    <property type="molecule type" value="Genomic_DNA"/>
</dbReference>
<sequence>MSRLLRFPASSILFRAHLRQPISRLQKQYSTARTAHVDWSSHWIKAGGAAIFYLPALAVMLLWPLTAKFAINRIRGVSPHKVSKLEEKRASLAPIVV</sequence>
<keyword evidence="1" id="KW-1133">Transmembrane helix</keyword>
<evidence type="ECO:0000313" key="2">
    <source>
        <dbReference type="EMBL" id="KIM97322.1"/>
    </source>
</evidence>
<keyword evidence="1" id="KW-0472">Membrane</keyword>
<reference evidence="2 3" key="1">
    <citation type="submission" date="2014-04" db="EMBL/GenBank/DDBJ databases">
        <authorList>
            <consortium name="DOE Joint Genome Institute"/>
            <person name="Kuo A."/>
            <person name="Martino E."/>
            <person name="Perotto S."/>
            <person name="Kohler A."/>
            <person name="Nagy L.G."/>
            <person name="Floudas D."/>
            <person name="Copeland A."/>
            <person name="Barry K.W."/>
            <person name="Cichocki N."/>
            <person name="Veneault-Fourrey C."/>
            <person name="LaButti K."/>
            <person name="Lindquist E.A."/>
            <person name="Lipzen A."/>
            <person name="Lundell T."/>
            <person name="Morin E."/>
            <person name="Murat C."/>
            <person name="Sun H."/>
            <person name="Tunlid A."/>
            <person name="Henrissat B."/>
            <person name="Grigoriev I.V."/>
            <person name="Hibbett D.S."/>
            <person name="Martin F."/>
            <person name="Nordberg H.P."/>
            <person name="Cantor M.N."/>
            <person name="Hua S.X."/>
        </authorList>
    </citation>
    <scope>NUCLEOTIDE SEQUENCE [LARGE SCALE GENOMIC DNA]</scope>
    <source>
        <strain evidence="2 3">Zn</strain>
    </source>
</reference>
<organism evidence="2 3">
    <name type="scientific">Oidiodendron maius (strain Zn)</name>
    <dbReference type="NCBI Taxonomy" id="913774"/>
    <lineage>
        <taxon>Eukaryota</taxon>
        <taxon>Fungi</taxon>
        <taxon>Dikarya</taxon>
        <taxon>Ascomycota</taxon>
        <taxon>Pezizomycotina</taxon>
        <taxon>Leotiomycetes</taxon>
        <taxon>Leotiomycetes incertae sedis</taxon>
        <taxon>Myxotrichaceae</taxon>
        <taxon>Oidiodendron</taxon>
    </lineage>
</organism>
<dbReference type="HOGENOM" id="CLU_2347262_0_0_1"/>
<protein>
    <submittedName>
        <fullName evidence="2">Uncharacterized protein</fullName>
    </submittedName>
</protein>
<evidence type="ECO:0000256" key="1">
    <source>
        <dbReference type="SAM" id="Phobius"/>
    </source>
</evidence>
<gene>
    <name evidence="2" type="ORF">OIDMADRAFT_20531</name>
</gene>
<keyword evidence="3" id="KW-1185">Reference proteome</keyword>
<name>A0A0C3D5Z0_OIDMZ</name>
<keyword evidence="1" id="KW-0812">Transmembrane</keyword>
<dbReference type="OrthoDB" id="4829316at2759"/>
<feature type="transmembrane region" description="Helical" evidence="1">
    <location>
        <begin position="43"/>
        <end position="65"/>
    </location>
</feature>
<dbReference type="Proteomes" id="UP000054321">
    <property type="component" value="Unassembled WGS sequence"/>
</dbReference>
<dbReference type="AlphaFoldDB" id="A0A0C3D5Z0"/>